<dbReference type="STRING" id="1235802.C823_01761"/>
<dbReference type="InterPro" id="IPR013762">
    <property type="entry name" value="Integrase-like_cat_sf"/>
</dbReference>
<dbReference type="HOGENOM" id="CLU_027562_17_1_9"/>
<keyword evidence="5" id="KW-0233">DNA recombination</keyword>
<dbReference type="AlphaFoldDB" id="N2AT89"/>
<dbReference type="EMBL" id="AQFT01000056">
    <property type="protein sequence ID" value="EMZ29668.1"/>
    <property type="molecule type" value="Genomic_DNA"/>
</dbReference>
<dbReference type="CDD" id="cd01189">
    <property type="entry name" value="INT_ICEBs1_C_like"/>
    <property type="match status" value="1"/>
</dbReference>
<dbReference type="Gene3D" id="1.10.443.10">
    <property type="entry name" value="Intergrase catalytic core"/>
    <property type="match status" value="1"/>
</dbReference>
<dbReference type="Pfam" id="PF14659">
    <property type="entry name" value="Phage_int_SAM_3"/>
    <property type="match status" value="1"/>
</dbReference>
<comment type="similarity">
    <text evidence="2">Belongs to the 'phage' integrase family.</text>
</comment>
<evidence type="ECO:0000259" key="8">
    <source>
        <dbReference type="PROSITE" id="PS51900"/>
    </source>
</evidence>
<dbReference type="PANTHER" id="PTHR30349:SF64">
    <property type="entry name" value="PROPHAGE INTEGRASE INTD-RELATED"/>
    <property type="match status" value="1"/>
</dbReference>
<dbReference type="Gene3D" id="1.10.150.130">
    <property type="match status" value="1"/>
</dbReference>
<evidence type="ECO:0000256" key="1">
    <source>
        <dbReference type="ARBA" id="ARBA00003283"/>
    </source>
</evidence>
<comment type="caution">
    <text evidence="9">The sequence shown here is derived from an EMBL/GenBank/DDBJ whole genome shotgun (WGS) entry which is preliminary data.</text>
</comment>
<proteinExistence type="inferred from homology"/>
<dbReference type="InterPro" id="IPR010998">
    <property type="entry name" value="Integrase_recombinase_N"/>
</dbReference>
<dbReference type="PROSITE" id="PS51900">
    <property type="entry name" value="CB"/>
    <property type="match status" value="1"/>
</dbReference>
<dbReference type="InterPro" id="IPR044068">
    <property type="entry name" value="CB"/>
</dbReference>
<keyword evidence="3" id="KW-0229">DNA integration</keyword>
<evidence type="ECO:0000313" key="10">
    <source>
        <dbReference type="Proteomes" id="UP000012589"/>
    </source>
</evidence>
<accession>N2AT89</accession>
<feature type="domain" description="Core-binding (CB)" evidence="8">
    <location>
        <begin position="46"/>
        <end position="140"/>
    </location>
</feature>
<evidence type="ECO:0000256" key="6">
    <source>
        <dbReference type="PROSITE-ProRule" id="PRU01248"/>
    </source>
</evidence>
<dbReference type="OrthoDB" id="9785687at2"/>
<dbReference type="Pfam" id="PF00589">
    <property type="entry name" value="Phage_integrase"/>
    <property type="match status" value="1"/>
</dbReference>
<feature type="domain" description="Tyr recombinase" evidence="7">
    <location>
        <begin position="165"/>
        <end position="365"/>
    </location>
</feature>
<reference evidence="9 10" key="1">
    <citation type="journal article" date="2014" name="Genome Announc.">
        <title>Draft genome sequences of the altered schaedler flora, a defined bacterial community from gnotobiotic mice.</title>
        <authorList>
            <person name="Wannemuehler M.J."/>
            <person name="Overstreet A.M."/>
            <person name="Ward D.V."/>
            <person name="Phillips G.J."/>
        </authorList>
    </citation>
    <scope>NUCLEOTIDE SEQUENCE [LARGE SCALE GENOMIC DNA]</scope>
    <source>
        <strain evidence="9 10">ASF492</strain>
    </source>
</reference>
<comment type="function">
    <text evidence="1">Site-specific tyrosine recombinase, which acts by catalyzing the cutting and rejoining of the recombining DNA molecules.</text>
</comment>
<dbReference type="PANTHER" id="PTHR30349">
    <property type="entry name" value="PHAGE INTEGRASE-RELATED"/>
    <property type="match status" value="1"/>
</dbReference>
<dbReference type="PATRIC" id="fig|1235802.3.peg.1861"/>
<gene>
    <name evidence="9" type="ORF">C823_01761</name>
</gene>
<dbReference type="eggNOG" id="COG0582">
    <property type="taxonomic scope" value="Bacteria"/>
</dbReference>
<dbReference type="InterPro" id="IPR004107">
    <property type="entry name" value="Integrase_SAM-like_N"/>
</dbReference>
<evidence type="ECO:0000259" key="7">
    <source>
        <dbReference type="PROSITE" id="PS51898"/>
    </source>
</evidence>
<evidence type="ECO:0000256" key="2">
    <source>
        <dbReference type="ARBA" id="ARBA00008857"/>
    </source>
</evidence>
<evidence type="ECO:0000256" key="5">
    <source>
        <dbReference type="ARBA" id="ARBA00023172"/>
    </source>
</evidence>
<dbReference type="InterPro" id="IPR050090">
    <property type="entry name" value="Tyrosine_recombinase_XerCD"/>
</dbReference>
<dbReference type="GO" id="GO:0006310">
    <property type="term" value="P:DNA recombination"/>
    <property type="evidence" value="ECO:0007669"/>
    <property type="project" value="UniProtKB-KW"/>
</dbReference>
<dbReference type="SUPFAM" id="SSF56349">
    <property type="entry name" value="DNA breaking-rejoining enzymes"/>
    <property type="match status" value="1"/>
</dbReference>
<evidence type="ECO:0000256" key="4">
    <source>
        <dbReference type="ARBA" id="ARBA00023125"/>
    </source>
</evidence>
<sequence>MREIGTLVCWATVKNNKRKAEAFKNDCIEKYSFLENVCNDTFDTNILLSDYLDRWLEGKKIDLKTSTYEGYVYRVKRIKDYFEPKHQRLIDITPRDLDQFYKYCLQYGKINQKTHEKEPLSVRSVRSYKSILYAAFSQACIDGLIQVNPSVGVSVHGKKNRDYSEEMLFLTEEEVAELLHFLAEYNPGLVPIAFMGAYYGLRRSEILGLKWDAIDFENRMIHIRHTRVRVKTIDASDVTKTRESRRSLNLFDTAISCLRKVQAEQELNRNFFKNEYQNTDGYVFTWEDGRCYDPDYITTVFCKATKAFGRREITLHKLRHTCCSILINKGWDLKRLQYWMGHEDAQTTLNIYSHFNKQRLNSSENDLSEISMMASDLFA</sequence>
<dbReference type="GO" id="GO:0015074">
    <property type="term" value="P:DNA integration"/>
    <property type="evidence" value="ECO:0007669"/>
    <property type="project" value="UniProtKB-KW"/>
</dbReference>
<keyword evidence="10" id="KW-1185">Reference proteome</keyword>
<organism evidence="9 10">
    <name type="scientific">Eubacterium plexicaudatum ASF492</name>
    <dbReference type="NCBI Taxonomy" id="1235802"/>
    <lineage>
        <taxon>Bacteria</taxon>
        <taxon>Bacillati</taxon>
        <taxon>Bacillota</taxon>
        <taxon>Clostridia</taxon>
        <taxon>Eubacteriales</taxon>
        <taxon>Eubacteriaceae</taxon>
        <taxon>Eubacterium</taxon>
    </lineage>
</organism>
<dbReference type="Proteomes" id="UP000012589">
    <property type="component" value="Unassembled WGS sequence"/>
</dbReference>
<dbReference type="PROSITE" id="PS51898">
    <property type="entry name" value="TYR_RECOMBINASE"/>
    <property type="match status" value="1"/>
</dbReference>
<name>N2AT89_9FIRM</name>
<dbReference type="GO" id="GO:0003677">
    <property type="term" value="F:DNA binding"/>
    <property type="evidence" value="ECO:0007669"/>
    <property type="project" value="UniProtKB-UniRule"/>
</dbReference>
<evidence type="ECO:0000313" key="9">
    <source>
        <dbReference type="EMBL" id="EMZ29668.1"/>
    </source>
</evidence>
<keyword evidence="4 6" id="KW-0238">DNA-binding</keyword>
<evidence type="ECO:0000256" key="3">
    <source>
        <dbReference type="ARBA" id="ARBA00022908"/>
    </source>
</evidence>
<protein>
    <recommendedName>
        <fullName evidence="11">Tyr recombinase domain-containing protein</fullName>
    </recommendedName>
</protein>
<evidence type="ECO:0008006" key="11">
    <source>
        <dbReference type="Google" id="ProtNLM"/>
    </source>
</evidence>
<dbReference type="InterPro" id="IPR002104">
    <property type="entry name" value="Integrase_catalytic"/>
</dbReference>
<dbReference type="InterPro" id="IPR011010">
    <property type="entry name" value="DNA_brk_join_enz"/>
</dbReference>